<reference evidence="2" key="3">
    <citation type="submission" date="2025-09" db="UniProtKB">
        <authorList>
            <consortium name="Ensembl"/>
        </authorList>
    </citation>
    <scope>IDENTIFICATION</scope>
</reference>
<keyword evidence="3" id="KW-1185">Reference proteome</keyword>
<name>A0AAZ3NRW3_ONCTS</name>
<dbReference type="InterPro" id="IPR001315">
    <property type="entry name" value="CARD"/>
</dbReference>
<proteinExistence type="predicted"/>
<dbReference type="GeneTree" id="ENSGT01150000288439"/>
<evidence type="ECO:0000313" key="2">
    <source>
        <dbReference type="Ensembl" id="ENSOTSP00005106424.1"/>
    </source>
</evidence>
<feature type="domain" description="CARD" evidence="1">
    <location>
        <begin position="1"/>
        <end position="87"/>
    </location>
</feature>
<protein>
    <recommendedName>
        <fullName evidence="1">CARD domain-containing protein</fullName>
    </recommendedName>
</protein>
<dbReference type="AlphaFoldDB" id="A0AAZ3NRW3"/>
<dbReference type="Ensembl" id="ENSOTST00005172058.1">
    <property type="protein sequence ID" value="ENSOTSP00005106424.1"/>
    <property type="gene ID" value="ENSOTSG00005064307.1"/>
</dbReference>
<dbReference type="GO" id="GO:0042981">
    <property type="term" value="P:regulation of apoptotic process"/>
    <property type="evidence" value="ECO:0007669"/>
    <property type="project" value="InterPro"/>
</dbReference>
<evidence type="ECO:0000259" key="1">
    <source>
        <dbReference type="PROSITE" id="PS50209"/>
    </source>
</evidence>
<dbReference type="InterPro" id="IPR011029">
    <property type="entry name" value="DEATH-like_dom_sf"/>
</dbReference>
<sequence length="87" mass="9748">MEQLRSVRQKFAETVSEPITKCLLDGLLQKNVINDYEMESVNVNAERADKARAIIKMVLKKGPSACLTMKTLLCELDQFLCSDLGLS</sequence>
<dbReference type="SUPFAM" id="SSF47986">
    <property type="entry name" value="DEATH domain"/>
    <property type="match status" value="1"/>
</dbReference>
<dbReference type="PROSITE" id="PS50209">
    <property type="entry name" value="CARD"/>
    <property type="match status" value="1"/>
</dbReference>
<dbReference type="Pfam" id="PF00619">
    <property type="entry name" value="CARD"/>
    <property type="match status" value="1"/>
</dbReference>
<evidence type="ECO:0000313" key="3">
    <source>
        <dbReference type="Proteomes" id="UP000694402"/>
    </source>
</evidence>
<accession>A0AAZ3NRW3</accession>
<reference evidence="2" key="2">
    <citation type="submission" date="2025-08" db="UniProtKB">
        <authorList>
            <consortium name="Ensembl"/>
        </authorList>
    </citation>
    <scope>IDENTIFICATION</scope>
</reference>
<dbReference type="Gene3D" id="1.10.533.10">
    <property type="entry name" value="Death Domain, Fas"/>
    <property type="match status" value="1"/>
</dbReference>
<organism evidence="2 3">
    <name type="scientific">Oncorhynchus tshawytscha</name>
    <name type="common">Chinook salmon</name>
    <name type="synonym">Salmo tshawytscha</name>
    <dbReference type="NCBI Taxonomy" id="74940"/>
    <lineage>
        <taxon>Eukaryota</taxon>
        <taxon>Metazoa</taxon>
        <taxon>Chordata</taxon>
        <taxon>Craniata</taxon>
        <taxon>Vertebrata</taxon>
        <taxon>Euteleostomi</taxon>
        <taxon>Actinopterygii</taxon>
        <taxon>Neopterygii</taxon>
        <taxon>Teleostei</taxon>
        <taxon>Protacanthopterygii</taxon>
        <taxon>Salmoniformes</taxon>
        <taxon>Salmonidae</taxon>
        <taxon>Salmoninae</taxon>
        <taxon>Oncorhynchus</taxon>
    </lineage>
</organism>
<dbReference type="Proteomes" id="UP000694402">
    <property type="component" value="Unassembled WGS sequence"/>
</dbReference>
<reference evidence="3" key="1">
    <citation type="journal article" date="2018" name="PLoS ONE">
        <title>Chinook salmon (Oncorhynchus tshawytscha) genome and transcriptome.</title>
        <authorList>
            <person name="Christensen K.A."/>
            <person name="Leong J.S."/>
            <person name="Sakhrani D."/>
            <person name="Biagi C.A."/>
            <person name="Minkley D.R."/>
            <person name="Withler R.E."/>
            <person name="Rondeau E.B."/>
            <person name="Koop B.F."/>
            <person name="Devlin R.H."/>
        </authorList>
    </citation>
    <scope>NUCLEOTIDE SEQUENCE [LARGE SCALE GENOMIC DNA]</scope>
</reference>